<dbReference type="Proteomes" id="UP000433737">
    <property type="component" value="Unassembled WGS sequence"/>
</dbReference>
<dbReference type="EMBL" id="CABWMH010000052">
    <property type="protein sequence ID" value="VXC59353.1"/>
    <property type="molecule type" value="Genomic_DNA"/>
</dbReference>
<accession>A0AAX3JCA1</accession>
<reference evidence="1 2" key="1">
    <citation type="submission" date="2019-10" db="EMBL/GenBank/DDBJ databases">
        <authorList>
            <person name="Karimi E."/>
        </authorList>
    </citation>
    <scope>NUCLEOTIDE SEQUENCE [LARGE SCALE GENOMIC DNA]</scope>
    <source>
        <strain evidence="1">Pantoea sp. 111</strain>
    </source>
</reference>
<organism evidence="1 2">
    <name type="scientific">Pantoea brenneri</name>
    <dbReference type="NCBI Taxonomy" id="472694"/>
    <lineage>
        <taxon>Bacteria</taxon>
        <taxon>Pseudomonadati</taxon>
        <taxon>Pseudomonadota</taxon>
        <taxon>Gammaproteobacteria</taxon>
        <taxon>Enterobacterales</taxon>
        <taxon>Erwiniaceae</taxon>
        <taxon>Pantoea</taxon>
    </lineage>
</organism>
<evidence type="ECO:0000313" key="2">
    <source>
        <dbReference type="Proteomes" id="UP000433737"/>
    </source>
</evidence>
<evidence type="ECO:0000313" key="1">
    <source>
        <dbReference type="EMBL" id="VXC59353.1"/>
    </source>
</evidence>
<dbReference type="RefSeq" id="WP_159224220.1">
    <property type="nucleotide sequence ID" value="NZ_LR733503.1"/>
</dbReference>
<sequence>MTDRFYMICTRDTVGSNASFWCHNGHGYNTNIEKAHVYTLVEAQSRWNTGRTIDQPVCADSVDALAVVHVDHQHVPGESVITPDCSKYVAFQKGRWDGNDLYWLRNGGLPTTDFTQATIFDRPGDTAELVWLPFATADAVKRRTFPIAMLDHRRMVQGAGLRVPAHISRARRRKPGTGKTRLNCPDCGRIHWQLNPYVFEGCADWQCAGARTHG</sequence>
<protein>
    <submittedName>
        <fullName evidence="1">Uncharacterized protein</fullName>
    </submittedName>
</protein>
<dbReference type="AlphaFoldDB" id="A0AAX3JCA1"/>
<proteinExistence type="predicted"/>
<name>A0AAX3JCA1_9GAMM</name>
<gene>
    <name evidence="1" type="ORF">PANT111_560041</name>
</gene>
<comment type="caution">
    <text evidence="1">The sequence shown here is derived from an EMBL/GenBank/DDBJ whole genome shotgun (WGS) entry which is preliminary data.</text>
</comment>